<name>A0ACC3DY22_9PEZI</name>
<gene>
    <name evidence="1" type="ORF">LTS18_004497</name>
</gene>
<evidence type="ECO:0000313" key="1">
    <source>
        <dbReference type="EMBL" id="KAK3081640.1"/>
    </source>
</evidence>
<proteinExistence type="predicted"/>
<evidence type="ECO:0000313" key="2">
    <source>
        <dbReference type="Proteomes" id="UP001186974"/>
    </source>
</evidence>
<protein>
    <submittedName>
        <fullName evidence="1">Uncharacterized protein</fullName>
    </submittedName>
</protein>
<organism evidence="1 2">
    <name type="scientific">Coniosporium uncinatum</name>
    <dbReference type="NCBI Taxonomy" id="93489"/>
    <lineage>
        <taxon>Eukaryota</taxon>
        <taxon>Fungi</taxon>
        <taxon>Dikarya</taxon>
        <taxon>Ascomycota</taxon>
        <taxon>Pezizomycotina</taxon>
        <taxon>Dothideomycetes</taxon>
        <taxon>Dothideomycetes incertae sedis</taxon>
        <taxon>Coniosporium</taxon>
    </lineage>
</organism>
<comment type="caution">
    <text evidence="1">The sequence shown here is derived from an EMBL/GenBank/DDBJ whole genome shotgun (WGS) entry which is preliminary data.</text>
</comment>
<sequence length="1670" mass="186567">MTSTDQPTGKRRTRPTRPRLVTLDSQEESPQDDATEVPPPEEVLIAEKGRHELAFEQALLTADTLLRTTGDIGAPPSIPEQFPTKMRKLKIEIFHSTTASRVYPVQHGTVLPQVIVPYIRIGSDGVDLGGKGRTFEARAARLKNNPTTKLSMFRVTLTAQFEKSKLGHDDWRAWAETYKQTLEHVPFDLERLGSAQLTVLGLAALRQALPLRTGMIPLQSVIFERQRHGPGSRVQVKGFLKYIEMANNSPDEPGSGPGEPNDGTEDLGDDEEEEGAGDDDDGDYEEDSRSDQQAENQTPSTQSVTISKSNVALTIGEVDENVEVPSPSSIFAVPLSDAVQARKVPLKSKDAPADKPSKDHKAKEAPADEFSKGQLEAAIKIVQYIVTQLALRCTSKTDINALSKNLRGQFVKKKGKEYGDRDDKEAFIANNTRSNKLFFIENKRLQPGSTMRIRVVKTVALECYGVHEHRRIAEAIMQAVKAGSGRQEACGSSLRFCPDCVKQLKAAEAQSTDLSYEEPITAGEAAAAPTGIKVLSRDRVQRNLFAHYRREARMLVIASEQRLQEEQGLLTAFCHLFDPVPERSDHRSYKDTFLTEPSNEAIACRKGPPRPLDMSICALMPICFLEGRPRVHVPSNCGLSRLFVNFMQGTAIPWVLKHFWDVKMRPDQDVLSDQLKDFCKSNYVRVSPIKLLPKLLQGSGQPTLELSMPATERLMLIAPSLISFSMSNKSLMKLTKSFAPKAVRQCAEDDGGCKEFLSLWVCLYNKHPASLSVGKQDHSDGMGSPVTNETFTSLSDFDWSLCNVINETRSSNFAKRDWDALSGKALQFFYNHLRQDNPLLWVEKPFQLPQWNPARIVGQPVKASPQELPADEGNDDMTAEDQYCLALLGQLGDTTTVAQFKPLEICEDRRNMFNLGNTCYMSGVVQVLHNLPDIRSFVLSPTAWESDSHRVTGRNLRASLPQSVKIDTTTPQDKLQRLVEKQRLESIELMEESLAPLFLELDDEGMQLPGSITSDFLGKVKAIDSHWKDTPDDSVAFLGFLLNVFNLVSDISAPTSDDASFVSNEQRDREQENDLVNRRPLPPLHQETNHRFQAYTRQGHESRTDPQLIGQYVIEHECPRTDCGVVKRSVDHSNVLRLAFPEGVDSRQVFTLPDMLELWKTTQYQDSQGVTCGFKPTAHPLTPSGQQRISYPPIHLIIAFTRPLRDGELRKNTVKLSEDLDISGLTACNTLPSQRKLQETGEAPFVPAESKQYRLKAANYYIPSRIHYVQYIRRDSEDGKQWMFLDDTTNRVVFKDPPLQDDISDEVVAWAIYERPVAEGRKSQQIQSGEESRIREGELMDVTADDEDQKADTDVASATPNQAAAAGTALPASPMQPSTVLPSTEDQAPPAPTVDTQHKTLRPHKGGLLHDTPLPDLQNPSLASEFGGPEVLEELRHELSAFQPETAHTTAGRSLTSLTGDTSVAEKRKDRPSTSDSTTKPPDKKSRSDYGALLKPTDPLSALQRKTSGAFNKGADFFGLRVPSRSREASGEPSDTSEAGISGHPPSHEITETTDKTTSLADALRRREQEVWDLTKKLEEQRAQQQAQLQNERADYRRRMAELEVKMISRELGQIAEEDRRAEEEERLRREAEEQSRRARQARREELERRLKEAEQRRKSASDGGDDSVD</sequence>
<accession>A0ACC3DY22</accession>
<keyword evidence="2" id="KW-1185">Reference proteome</keyword>
<dbReference type="Proteomes" id="UP001186974">
    <property type="component" value="Unassembled WGS sequence"/>
</dbReference>
<dbReference type="EMBL" id="JAWDJW010000105">
    <property type="protein sequence ID" value="KAK3081640.1"/>
    <property type="molecule type" value="Genomic_DNA"/>
</dbReference>
<reference evidence="1" key="1">
    <citation type="submission" date="2024-09" db="EMBL/GenBank/DDBJ databases">
        <title>Black Yeasts Isolated from many extreme environments.</title>
        <authorList>
            <person name="Coleine C."/>
            <person name="Stajich J.E."/>
            <person name="Selbmann L."/>
        </authorList>
    </citation>
    <scope>NUCLEOTIDE SEQUENCE</scope>
    <source>
        <strain evidence="1">CCFEE 5737</strain>
    </source>
</reference>